<dbReference type="PIRSF" id="PIRSF000414">
    <property type="entry name" value="AICARFT_IMPCHas"/>
    <property type="match status" value="1"/>
</dbReference>
<protein>
    <submittedName>
        <fullName evidence="1">IMP cyclohydrolase</fullName>
    </submittedName>
</protein>
<dbReference type="GO" id="GO:0006189">
    <property type="term" value="P:'de novo' IMP biosynthetic process"/>
    <property type="evidence" value="ECO:0007669"/>
    <property type="project" value="TreeGrafter"/>
</dbReference>
<reference evidence="1 2" key="1">
    <citation type="submission" date="2019-05" db="EMBL/GenBank/DDBJ databases">
        <title>The Complete Genome Sequence of the n-alkane-degrading Desulfoglaeba alkanexedens ALDC reveals multiple alkylsuccinate synthase gene clusters.</title>
        <authorList>
            <person name="Callaghan A.V."/>
            <person name="Davidova I.A."/>
            <person name="Duncan K.E."/>
            <person name="Morris B."/>
            <person name="McInerney M.J."/>
        </authorList>
    </citation>
    <scope>NUCLEOTIDE SEQUENCE [LARGE SCALE GENOMIC DNA]</scope>
    <source>
        <strain evidence="1 2">ALDC</strain>
    </source>
</reference>
<dbReference type="EMBL" id="CP040098">
    <property type="protein sequence ID" value="QCQ22195.1"/>
    <property type="molecule type" value="Genomic_DNA"/>
</dbReference>
<accession>A0A4P8L559</accession>
<dbReference type="OrthoDB" id="9802065at2"/>
<name>A0A4P8L559_9BACT</name>
<sequence>MANDLKKIYRTVMEDHFPETLRIAFGEQVLVYRKRTWKIPDDKTGEVIEKGLRYGENPGQEAALYELVGGHLTLGDCRFIDPGNGLTSAITEDDMIQAGKHPGKTNLTDLDNGLYIMKFLMAKPAAVILKHNNPCGAAHGETLSEAYHRANRADRIAAFGGCLVLNRSMDRETASLVAENYLEVVAAPEFEEGTLDILKRRANLRIIRVSRIDRLADYMPLRFVEFKSLMDGGLIVQQSAVNRVKNAQDLTLAETVHQGRTYRIERAPTGREMQDLLFGWFVEQGVTSNSVLFVKDECTAAIGTGEQDRVGVAEIAVFKAYKKYADALCFERHGLSYNELELAVERGERPREEKEAIDHETAEAKGGLNGSVMVSDAFFPFRDGVDVGIRQGITAVVQPGGSLRDWEVITACNEAGVTMVFTGQRAFKH</sequence>
<dbReference type="InterPro" id="IPR024051">
    <property type="entry name" value="AICAR_Tfase_dup_dom_sf"/>
</dbReference>
<dbReference type="KEGG" id="dax:FDQ92_08500"/>
<keyword evidence="1" id="KW-0378">Hydrolase</keyword>
<dbReference type="InterPro" id="IPR016193">
    <property type="entry name" value="Cytidine_deaminase-like"/>
</dbReference>
<dbReference type="Gene3D" id="3.40.140.20">
    <property type="match status" value="2"/>
</dbReference>
<dbReference type="Proteomes" id="UP000298602">
    <property type="component" value="Chromosome"/>
</dbReference>
<dbReference type="InterPro" id="IPR002695">
    <property type="entry name" value="PurH-like"/>
</dbReference>
<proteinExistence type="predicted"/>
<evidence type="ECO:0000313" key="2">
    <source>
        <dbReference type="Proteomes" id="UP000298602"/>
    </source>
</evidence>
<dbReference type="GO" id="GO:0004643">
    <property type="term" value="F:phosphoribosylaminoimidazolecarboxamide formyltransferase activity"/>
    <property type="evidence" value="ECO:0007669"/>
    <property type="project" value="InterPro"/>
</dbReference>
<dbReference type="AlphaFoldDB" id="A0A4P8L559"/>
<dbReference type="PANTHER" id="PTHR11692:SF0">
    <property type="entry name" value="BIFUNCTIONAL PURINE BIOSYNTHESIS PROTEIN ATIC"/>
    <property type="match status" value="1"/>
</dbReference>
<dbReference type="SMART" id="SM00798">
    <property type="entry name" value="AICARFT_IMPCHas"/>
    <property type="match status" value="1"/>
</dbReference>
<dbReference type="Pfam" id="PF01808">
    <property type="entry name" value="AICARFT_IMPCHas"/>
    <property type="match status" value="1"/>
</dbReference>
<evidence type="ECO:0000313" key="1">
    <source>
        <dbReference type="EMBL" id="QCQ22195.1"/>
    </source>
</evidence>
<dbReference type="SUPFAM" id="SSF53927">
    <property type="entry name" value="Cytidine deaminase-like"/>
    <property type="match status" value="1"/>
</dbReference>
<dbReference type="RefSeq" id="WP_137424164.1">
    <property type="nucleotide sequence ID" value="NZ_CP040098.1"/>
</dbReference>
<dbReference type="GO" id="GO:0003937">
    <property type="term" value="F:IMP cyclohydrolase activity"/>
    <property type="evidence" value="ECO:0007669"/>
    <property type="project" value="InterPro"/>
</dbReference>
<dbReference type="GO" id="GO:0005829">
    <property type="term" value="C:cytosol"/>
    <property type="evidence" value="ECO:0007669"/>
    <property type="project" value="TreeGrafter"/>
</dbReference>
<keyword evidence="2" id="KW-1185">Reference proteome</keyword>
<reference evidence="1 2" key="2">
    <citation type="submission" date="2019-05" db="EMBL/GenBank/DDBJ databases">
        <authorList>
            <person name="Suflita J.M."/>
            <person name="Marks C.R."/>
        </authorList>
    </citation>
    <scope>NUCLEOTIDE SEQUENCE [LARGE SCALE GENOMIC DNA]</scope>
    <source>
        <strain evidence="1 2">ALDC</strain>
    </source>
</reference>
<gene>
    <name evidence="1" type="ORF">FDQ92_08500</name>
</gene>
<dbReference type="PANTHER" id="PTHR11692">
    <property type="entry name" value="BIFUNCTIONAL PURINE BIOSYNTHESIS PROTEIN PURH"/>
    <property type="match status" value="1"/>
</dbReference>
<organism evidence="1 2">
    <name type="scientific">Desulfoglaeba alkanexedens ALDC</name>
    <dbReference type="NCBI Taxonomy" id="980445"/>
    <lineage>
        <taxon>Bacteria</taxon>
        <taxon>Pseudomonadati</taxon>
        <taxon>Thermodesulfobacteriota</taxon>
        <taxon>Syntrophobacteria</taxon>
        <taxon>Syntrophobacterales</taxon>
        <taxon>Syntrophobacteraceae</taxon>
        <taxon>Desulfoglaeba</taxon>
    </lineage>
</organism>